<evidence type="ECO:0000313" key="5">
    <source>
        <dbReference type="Proteomes" id="UP000480854"/>
    </source>
</evidence>
<evidence type="ECO:0000256" key="2">
    <source>
        <dbReference type="SAM" id="SignalP"/>
    </source>
</evidence>
<dbReference type="InterPro" id="IPR050855">
    <property type="entry name" value="NDM-1-like"/>
</dbReference>
<keyword evidence="5" id="KW-1185">Reference proteome</keyword>
<comment type="caution">
    <text evidence="4">The sequence shown here is derived from an EMBL/GenBank/DDBJ whole genome shotgun (WGS) entry which is preliminary data.</text>
</comment>
<dbReference type="Proteomes" id="UP000480854">
    <property type="component" value="Unassembled WGS sequence"/>
</dbReference>
<dbReference type="PANTHER" id="PTHR42951">
    <property type="entry name" value="METALLO-BETA-LACTAMASE DOMAIN-CONTAINING"/>
    <property type="match status" value="1"/>
</dbReference>
<organism evidence="4 5">
    <name type="scientific">Roseomonas genomospecies 6</name>
    <dbReference type="NCBI Taxonomy" id="214106"/>
    <lineage>
        <taxon>Bacteria</taxon>
        <taxon>Pseudomonadati</taxon>
        <taxon>Pseudomonadota</taxon>
        <taxon>Alphaproteobacteria</taxon>
        <taxon>Acetobacterales</taxon>
        <taxon>Roseomonadaceae</taxon>
        <taxon>Roseomonas</taxon>
    </lineage>
</organism>
<gene>
    <name evidence="4" type="ORF">DS843_25735</name>
</gene>
<dbReference type="PANTHER" id="PTHR42951:SF4">
    <property type="entry name" value="ACYL-COENZYME A THIOESTERASE MBLAC2"/>
    <property type="match status" value="1"/>
</dbReference>
<protein>
    <submittedName>
        <fullName evidence="4">Quinoprotein relay system zinc metallohydrolase 2</fullName>
    </submittedName>
</protein>
<proteinExistence type="inferred from homology"/>
<keyword evidence="2" id="KW-0732">Signal</keyword>
<feature type="signal peptide" evidence="2">
    <location>
        <begin position="1"/>
        <end position="24"/>
    </location>
</feature>
<dbReference type="SMART" id="SM00849">
    <property type="entry name" value="Lactamase_B"/>
    <property type="match status" value="1"/>
</dbReference>
<dbReference type="SUPFAM" id="SSF56281">
    <property type="entry name" value="Metallo-hydrolase/oxidoreductase"/>
    <property type="match status" value="1"/>
</dbReference>
<evidence type="ECO:0000313" key="4">
    <source>
        <dbReference type="EMBL" id="KAA0676929.1"/>
    </source>
</evidence>
<dbReference type="GO" id="GO:0017001">
    <property type="term" value="P:antibiotic catabolic process"/>
    <property type="evidence" value="ECO:0007669"/>
    <property type="project" value="UniProtKB-ARBA"/>
</dbReference>
<dbReference type="InterPro" id="IPR001279">
    <property type="entry name" value="Metallo-B-lactamas"/>
</dbReference>
<dbReference type="InterPro" id="IPR036866">
    <property type="entry name" value="RibonucZ/Hydroxyglut_hydro"/>
</dbReference>
<reference evidence="4 5" key="1">
    <citation type="submission" date="2018-07" db="EMBL/GenBank/DDBJ databases">
        <title>Genome sequence of Azospirillum sp. ATCC 49961.</title>
        <authorList>
            <person name="Sant'Anna F.H."/>
            <person name="Baldani J.I."/>
            <person name="Zilli J.E."/>
            <person name="Reis V.M."/>
            <person name="Hartmann A."/>
            <person name="Cruz L."/>
            <person name="de Souza E.M."/>
            <person name="de Oliveira Pedrosa F."/>
            <person name="Passaglia L.M.P."/>
        </authorList>
    </citation>
    <scope>NUCLEOTIDE SEQUENCE [LARGE SCALE GENOMIC DNA]</scope>
    <source>
        <strain evidence="4 5">ATCC 49961</strain>
    </source>
</reference>
<dbReference type="InterPro" id="IPR030829">
    <property type="entry name" value="SoxH-rel_PQQ_2"/>
</dbReference>
<name>A0A9W7KPK6_9PROT</name>
<comment type="similarity">
    <text evidence="1">Belongs to the metallo-beta-lactamase superfamily. Class-B beta-lactamase family.</text>
</comment>
<dbReference type="Gene3D" id="3.60.15.10">
    <property type="entry name" value="Ribonuclease Z/Hydroxyacylglutathione hydrolase-like"/>
    <property type="match status" value="1"/>
</dbReference>
<dbReference type="OrthoDB" id="420651at2"/>
<dbReference type="Pfam" id="PF00753">
    <property type="entry name" value="Lactamase_B"/>
    <property type="match status" value="1"/>
</dbReference>
<dbReference type="EMBL" id="QOKW01000029">
    <property type="protein sequence ID" value="KAA0676929.1"/>
    <property type="molecule type" value="Genomic_DNA"/>
</dbReference>
<sequence>MARIWVLGIWLSGVWLLWAAPAQADPLPMFEVAPGIFVHAGRHEETDPGNVGDIANCGFIVGDDAVAVIDTGGSPTIGRRLREAIRVRTDRPIRYVINTHMHPDHALGNAAFLPDQPDFVAHHNFQAALMARSGHYRKSFEAAVGSEAAGEVQFLPPTVVVSDRMDLDLGARVLELVAHPVAHTDNDLTVLDRYTATLWTGDLLFMDRAPAIDGSVLGWLRLLDTLAAEPAARVVPGHGPPSAPWPDAAADLRRYLNQIVAGVRSVQAAHGTMQQAVDTVASDEAPHWRLFDAYNPRNVTAAFAELEWE</sequence>
<feature type="chain" id="PRO_5040733966" evidence="2">
    <location>
        <begin position="25"/>
        <end position="309"/>
    </location>
</feature>
<dbReference type="AlphaFoldDB" id="A0A9W7KPK6"/>
<evidence type="ECO:0000256" key="1">
    <source>
        <dbReference type="ARBA" id="ARBA00005250"/>
    </source>
</evidence>
<dbReference type="CDD" id="cd16282">
    <property type="entry name" value="metallo-hydrolase-like_MBL-fold"/>
    <property type="match status" value="1"/>
</dbReference>
<evidence type="ECO:0000259" key="3">
    <source>
        <dbReference type="SMART" id="SM00849"/>
    </source>
</evidence>
<dbReference type="NCBIfam" id="TIGR04559">
    <property type="entry name" value="SoxH_rel_PQQ_2"/>
    <property type="match status" value="1"/>
</dbReference>
<accession>A0A9W7KPK6</accession>
<feature type="domain" description="Metallo-beta-lactamase" evidence="3">
    <location>
        <begin position="54"/>
        <end position="238"/>
    </location>
</feature>